<dbReference type="Gene3D" id="1.20.1250.20">
    <property type="entry name" value="MFS general substrate transporter like domains"/>
    <property type="match status" value="1"/>
</dbReference>
<gene>
    <name evidence="11" type="ORF">PIBRA_LOCUS6552</name>
</gene>
<feature type="transmembrane region" description="Helical" evidence="8">
    <location>
        <begin position="390"/>
        <end position="410"/>
    </location>
</feature>
<feature type="transmembrane region" description="Helical" evidence="8">
    <location>
        <begin position="56"/>
        <end position="75"/>
    </location>
</feature>
<dbReference type="PANTHER" id="PTHR48021">
    <property type="match status" value="1"/>
</dbReference>
<dbReference type="EMBL" id="CALOZG010000010">
    <property type="protein sequence ID" value="CAH4029851.1"/>
    <property type="molecule type" value="Genomic_DNA"/>
</dbReference>
<evidence type="ECO:0000256" key="9">
    <source>
        <dbReference type="SAM" id="SignalP"/>
    </source>
</evidence>
<feature type="transmembrane region" description="Helical" evidence="8">
    <location>
        <begin position="353"/>
        <end position="378"/>
    </location>
</feature>
<accession>A0A9P0TM65</accession>
<dbReference type="AlphaFoldDB" id="A0A9P0TM65"/>
<feature type="transmembrane region" description="Helical" evidence="8">
    <location>
        <begin position="255"/>
        <end position="285"/>
    </location>
</feature>
<proteinExistence type="predicted"/>
<evidence type="ECO:0000256" key="8">
    <source>
        <dbReference type="SAM" id="Phobius"/>
    </source>
</evidence>
<keyword evidence="12" id="KW-1185">Reference proteome</keyword>
<dbReference type="SUPFAM" id="SSF103473">
    <property type="entry name" value="MFS general substrate transporter"/>
    <property type="match status" value="1"/>
</dbReference>
<feature type="chain" id="PRO_5040404901" description="Major facilitator superfamily (MFS) profile domain-containing protein" evidence="9">
    <location>
        <begin position="27"/>
        <end position="465"/>
    </location>
</feature>
<dbReference type="Pfam" id="PF00083">
    <property type="entry name" value="Sugar_tr"/>
    <property type="match status" value="1"/>
</dbReference>
<keyword evidence="4" id="KW-0762">Sugar transport</keyword>
<protein>
    <recommendedName>
        <fullName evidence="10">Major facilitator superfamily (MFS) profile domain-containing protein</fullName>
    </recommendedName>
</protein>
<evidence type="ECO:0000313" key="12">
    <source>
        <dbReference type="Proteomes" id="UP001152562"/>
    </source>
</evidence>
<keyword evidence="2" id="KW-0813">Transport</keyword>
<sequence>MHLPFGKSPLLIQCFVCATVCMNVLSNGCAYGFPAVLLPQLKLPDSPIPLTKAQESWIASIITVAMLAGNLTMPLILDKLGRKKAHFLINIPAVIGWLLIMFATNVQIILIARLMQGLSFGQMVPLRAVVIGEYSSPKNRGAFLTTTTVAQTLGMFVVHLLGSLIHWKMTALICVSFTLISFIMTFFLPESPSWLASKGRYDDCKQHFHKLRGDQEEAELNELIQARMEHNAKKTVINLRNSVKIVRKVEFYKPILLFLHVTLLVYVAGGMNLAVYGVTIVGLIMGPGVDANFWLVEIDILRIVTNILAVFFMKACLRRTVAFSTGVMCLIAHIAVVAHVIMIKQGITLFDNIWIPALLLNLQCFAVSAGVLPIMCVIAGEIFPLAYRSIGISCGTAVATLFHFLILKTFPYLTSSVGIEGVYGIYGSVILYCLIVMWFLMPETKGRTLQQIEDKLKGIDRSAKQ</sequence>
<evidence type="ECO:0000256" key="3">
    <source>
        <dbReference type="ARBA" id="ARBA00022475"/>
    </source>
</evidence>
<evidence type="ECO:0000256" key="1">
    <source>
        <dbReference type="ARBA" id="ARBA00004651"/>
    </source>
</evidence>
<evidence type="ECO:0000256" key="5">
    <source>
        <dbReference type="ARBA" id="ARBA00022692"/>
    </source>
</evidence>
<feature type="transmembrane region" description="Helical" evidence="8">
    <location>
        <begin position="422"/>
        <end position="441"/>
    </location>
</feature>
<keyword evidence="9" id="KW-0732">Signal</keyword>
<dbReference type="PANTHER" id="PTHR48021:SF68">
    <property type="entry name" value="MAJOR FACILITATOR SUPERFAMILY (MFS) PROFILE DOMAIN-CONTAINING PROTEIN"/>
    <property type="match status" value="1"/>
</dbReference>
<keyword evidence="7 8" id="KW-0472">Membrane</keyword>
<feature type="domain" description="Major facilitator superfamily (MFS) profile" evidence="10">
    <location>
        <begin position="1"/>
        <end position="445"/>
    </location>
</feature>
<evidence type="ECO:0000313" key="11">
    <source>
        <dbReference type="EMBL" id="CAH4029851.1"/>
    </source>
</evidence>
<feature type="transmembrane region" description="Helical" evidence="8">
    <location>
        <begin position="142"/>
        <end position="161"/>
    </location>
</feature>
<comment type="caution">
    <text evidence="11">The sequence shown here is derived from an EMBL/GenBank/DDBJ whole genome shotgun (WGS) entry which is preliminary data.</text>
</comment>
<comment type="subcellular location">
    <subcellularLocation>
        <location evidence="1">Cell membrane</location>
        <topology evidence="1">Multi-pass membrane protein</topology>
    </subcellularLocation>
</comment>
<dbReference type="FunFam" id="1.20.1250.20:FF:000218">
    <property type="entry name" value="facilitated trehalose transporter Tret1"/>
    <property type="match status" value="1"/>
</dbReference>
<feature type="transmembrane region" description="Helical" evidence="8">
    <location>
        <begin position="167"/>
        <end position="188"/>
    </location>
</feature>
<evidence type="ECO:0000256" key="2">
    <source>
        <dbReference type="ARBA" id="ARBA00022448"/>
    </source>
</evidence>
<dbReference type="PROSITE" id="PS50850">
    <property type="entry name" value="MFS"/>
    <property type="match status" value="1"/>
</dbReference>
<feature type="signal peptide" evidence="9">
    <location>
        <begin position="1"/>
        <end position="26"/>
    </location>
</feature>
<feature type="transmembrane region" description="Helical" evidence="8">
    <location>
        <begin position="320"/>
        <end position="341"/>
    </location>
</feature>
<feature type="transmembrane region" description="Helical" evidence="8">
    <location>
        <begin position="87"/>
        <end position="104"/>
    </location>
</feature>
<reference evidence="11" key="1">
    <citation type="submission" date="2022-05" db="EMBL/GenBank/DDBJ databases">
        <authorList>
            <person name="Okamura Y."/>
        </authorList>
    </citation>
    <scope>NUCLEOTIDE SEQUENCE</scope>
</reference>
<evidence type="ECO:0000256" key="4">
    <source>
        <dbReference type="ARBA" id="ARBA00022597"/>
    </source>
</evidence>
<dbReference type="InterPro" id="IPR050549">
    <property type="entry name" value="MFS_Trehalose_Transporter"/>
</dbReference>
<keyword evidence="3" id="KW-1003">Cell membrane</keyword>
<evidence type="ECO:0000259" key="10">
    <source>
        <dbReference type="PROSITE" id="PS50850"/>
    </source>
</evidence>
<dbReference type="InterPro" id="IPR020846">
    <property type="entry name" value="MFS_dom"/>
</dbReference>
<dbReference type="GO" id="GO:0022857">
    <property type="term" value="F:transmembrane transporter activity"/>
    <property type="evidence" value="ECO:0007669"/>
    <property type="project" value="InterPro"/>
</dbReference>
<keyword evidence="5 8" id="KW-0812">Transmembrane</keyword>
<evidence type="ECO:0000256" key="6">
    <source>
        <dbReference type="ARBA" id="ARBA00022989"/>
    </source>
</evidence>
<dbReference type="Proteomes" id="UP001152562">
    <property type="component" value="Unassembled WGS sequence"/>
</dbReference>
<dbReference type="GO" id="GO:0005886">
    <property type="term" value="C:plasma membrane"/>
    <property type="evidence" value="ECO:0007669"/>
    <property type="project" value="UniProtKB-SubCell"/>
</dbReference>
<dbReference type="InterPro" id="IPR005828">
    <property type="entry name" value="MFS_sugar_transport-like"/>
</dbReference>
<keyword evidence="6 8" id="KW-1133">Transmembrane helix</keyword>
<organism evidence="11 12">
    <name type="scientific">Pieris brassicae</name>
    <name type="common">White butterfly</name>
    <name type="synonym">Large white butterfly</name>
    <dbReference type="NCBI Taxonomy" id="7116"/>
    <lineage>
        <taxon>Eukaryota</taxon>
        <taxon>Metazoa</taxon>
        <taxon>Ecdysozoa</taxon>
        <taxon>Arthropoda</taxon>
        <taxon>Hexapoda</taxon>
        <taxon>Insecta</taxon>
        <taxon>Pterygota</taxon>
        <taxon>Neoptera</taxon>
        <taxon>Endopterygota</taxon>
        <taxon>Lepidoptera</taxon>
        <taxon>Glossata</taxon>
        <taxon>Ditrysia</taxon>
        <taxon>Papilionoidea</taxon>
        <taxon>Pieridae</taxon>
        <taxon>Pierinae</taxon>
        <taxon>Pieris</taxon>
    </lineage>
</organism>
<dbReference type="InterPro" id="IPR036259">
    <property type="entry name" value="MFS_trans_sf"/>
</dbReference>
<name>A0A9P0TM65_PIEBR</name>
<evidence type="ECO:0000256" key="7">
    <source>
        <dbReference type="ARBA" id="ARBA00023136"/>
    </source>
</evidence>